<dbReference type="InterPro" id="IPR004087">
    <property type="entry name" value="KH_dom"/>
</dbReference>
<dbReference type="NCBIfam" id="NF010333">
    <property type="entry name" value="PRK13763.2-4"/>
    <property type="match status" value="1"/>
</dbReference>
<dbReference type="InterPro" id="IPR055211">
    <property type="entry name" value="KH_PNO1_2nd"/>
</dbReference>
<dbReference type="NCBIfam" id="TIGR03665">
    <property type="entry name" value="arCOG04150"/>
    <property type="match status" value="1"/>
</dbReference>
<dbReference type="PANTHER" id="PTHR12826">
    <property type="entry name" value="RIBONUCLEASE Y"/>
    <property type="match status" value="1"/>
</dbReference>
<evidence type="ECO:0000313" key="5">
    <source>
        <dbReference type="Proteomes" id="UP001320159"/>
    </source>
</evidence>
<dbReference type="SUPFAM" id="SSF54791">
    <property type="entry name" value="Eukaryotic type KH-domain (KH-domain type I)"/>
    <property type="match status" value="2"/>
</dbReference>
<proteinExistence type="predicted"/>
<dbReference type="Gene3D" id="3.30.1370.10">
    <property type="entry name" value="K Homology domain, type 1"/>
    <property type="match status" value="2"/>
</dbReference>
<dbReference type="RefSeq" id="WP_230740212.1">
    <property type="nucleotide sequence ID" value="NZ_PGCK01000002.1"/>
</dbReference>
<accession>A0AAP2RAM0</accession>
<dbReference type="PROSITE" id="PS50084">
    <property type="entry name" value="KH_TYPE_1"/>
    <property type="match status" value="1"/>
</dbReference>
<sequence>MLEHIKVPQDRIGVIIGPEGKIKEQIEKKSETTIDVDSESGVVVIESTGDPFKALKASETIKAIARGFSPDKAFKLLENEDLILDMIDISKVSDSPSDITRLKGRIIGRGGKTREIMESMTGAKISVYGKTISIIGDADQITTIRTAMDMLIGGAPHGAVYGYLERRRRELKRTQFDSIT</sequence>
<organism evidence="4 5">
    <name type="scientific">Methanooceanicella nereidis</name>
    <dbReference type="NCBI Taxonomy" id="2052831"/>
    <lineage>
        <taxon>Archaea</taxon>
        <taxon>Methanobacteriati</taxon>
        <taxon>Methanobacteriota</taxon>
        <taxon>Stenosarchaea group</taxon>
        <taxon>Methanomicrobia</taxon>
        <taxon>Methanocellales</taxon>
        <taxon>Methanocellaceae</taxon>
        <taxon>Methanooceanicella</taxon>
    </lineage>
</organism>
<feature type="domain" description="K Homology" evidence="3">
    <location>
        <begin position="3"/>
        <end position="66"/>
    </location>
</feature>
<evidence type="ECO:0000256" key="1">
    <source>
        <dbReference type="ARBA" id="ARBA00022884"/>
    </source>
</evidence>
<evidence type="ECO:0000313" key="4">
    <source>
        <dbReference type="EMBL" id="MCD1293823.1"/>
    </source>
</evidence>
<protein>
    <submittedName>
        <fullName evidence="4">RNA-processing protein</fullName>
    </submittedName>
</protein>
<dbReference type="EMBL" id="PGCK01000002">
    <property type="protein sequence ID" value="MCD1293823.1"/>
    <property type="molecule type" value="Genomic_DNA"/>
</dbReference>
<dbReference type="Pfam" id="PF00013">
    <property type="entry name" value="KH_1"/>
    <property type="match status" value="1"/>
</dbReference>
<dbReference type="FunFam" id="3.30.1370.10:FF:000076">
    <property type="entry name" value="KH domain protein"/>
    <property type="match status" value="1"/>
</dbReference>
<gene>
    <name evidence="4" type="ORF">CUJ83_02275</name>
</gene>
<reference evidence="4 5" key="1">
    <citation type="submission" date="2017-11" db="EMBL/GenBank/DDBJ databases">
        <title>Isolation and Characterization of Family Methanocellaceae Species from Potential Methane Hydrate Area Offshore Southwestern Taiwan.</title>
        <authorList>
            <person name="Zhang W.-L."/>
            <person name="Chen W.-C."/>
            <person name="Lai M.-C."/>
            <person name="Chen S.-C."/>
        </authorList>
    </citation>
    <scope>NUCLEOTIDE SEQUENCE [LARGE SCALE GENOMIC DNA]</scope>
    <source>
        <strain evidence="4 5">CWC-04</strain>
    </source>
</reference>
<name>A0AAP2RAM0_9EURY</name>
<evidence type="ECO:0000259" key="3">
    <source>
        <dbReference type="SMART" id="SM00322"/>
    </source>
</evidence>
<keyword evidence="1 2" id="KW-0694">RNA-binding</keyword>
<dbReference type="InterPro" id="IPR036612">
    <property type="entry name" value="KH_dom_type_1_sf"/>
</dbReference>
<dbReference type="GO" id="GO:0003723">
    <property type="term" value="F:RNA binding"/>
    <property type="evidence" value="ECO:0007669"/>
    <property type="project" value="UniProtKB-UniRule"/>
</dbReference>
<keyword evidence="5" id="KW-1185">Reference proteome</keyword>
<comment type="caution">
    <text evidence="4">The sequence shown here is derived from an EMBL/GenBank/DDBJ whole genome shotgun (WGS) entry which is preliminary data.</text>
</comment>
<dbReference type="AlphaFoldDB" id="A0AAP2RAM0"/>
<evidence type="ECO:0000256" key="2">
    <source>
        <dbReference type="PROSITE-ProRule" id="PRU00117"/>
    </source>
</evidence>
<dbReference type="PANTHER" id="PTHR12826:SF13">
    <property type="entry name" value="RNA-BINDING PROTEIN PNO1"/>
    <property type="match status" value="1"/>
</dbReference>
<dbReference type="InterPro" id="IPR019964">
    <property type="entry name" value="KH_domain_protein_archaea"/>
</dbReference>
<dbReference type="InterPro" id="IPR004088">
    <property type="entry name" value="KH_dom_type_1"/>
</dbReference>
<dbReference type="SMART" id="SM00322">
    <property type="entry name" value="KH"/>
    <property type="match status" value="2"/>
</dbReference>
<dbReference type="Proteomes" id="UP001320159">
    <property type="component" value="Unassembled WGS sequence"/>
</dbReference>
<dbReference type="Pfam" id="PF22891">
    <property type="entry name" value="KH_PNO1_2nd"/>
    <property type="match status" value="1"/>
</dbReference>
<feature type="domain" description="K Homology" evidence="3">
    <location>
        <begin position="81"/>
        <end position="153"/>
    </location>
</feature>